<keyword evidence="1" id="KW-0645">Protease</keyword>
<name>A0A518GLX5_9PLAN</name>
<dbReference type="OrthoDB" id="9761532at2"/>
<dbReference type="EC" id="3.5.1.18" evidence="5"/>
<dbReference type="GO" id="GO:0008233">
    <property type="term" value="F:peptidase activity"/>
    <property type="evidence" value="ECO:0007669"/>
    <property type="project" value="UniProtKB-KW"/>
</dbReference>
<dbReference type="PANTHER" id="PTHR43270">
    <property type="entry name" value="BETA-ALA-HIS DIPEPTIDASE"/>
    <property type="match status" value="1"/>
</dbReference>
<dbReference type="PANTHER" id="PTHR43270:SF12">
    <property type="entry name" value="SUCCINYL-DIAMINOPIMELATE DESUCCINYLASE"/>
    <property type="match status" value="1"/>
</dbReference>
<dbReference type="InterPro" id="IPR002933">
    <property type="entry name" value="Peptidase_M20"/>
</dbReference>
<dbReference type="SUPFAM" id="SSF53187">
    <property type="entry name" value="Zn-dependent exopeptidases"/>
    <property type="match status" value="1"/>
</dbReference>
<dbReference type="Gene3D" id="3.40.630.10">
    <property type="entry name" value="Zn peptidases"/>
    <property type="match status" value="1"/>
</dbReference>
<dbReference type="NCBIfam" id="NF006053">
    <property type="entry name" value="PRK08201.1"/>
    <property type="match status" value="1"/>
</dbReference>
<dbReference type="GO" id="GO:0006508">
    <property type="term" value="P:proteolysis"/>
    <property type="evidence" value="ECO:0007669"/>
    <property type="project" value="UniProtKB-KW"/>
</dbReference>
<dbReference type="EMBL" id="CP036299">
    <property type="protein sequence ID" value="QDV29663.1"/>
    <property type="molecule type" value="Genomic_DNA"/>
</dbReference>
<reference evidence="5 6" key="1">
    <citation type="submission" date="2019-02" db="EMBL/GenBank/DDBJ databases">
        <title>Deep-cultivation of Planctomycetes and their phenomic and genomic characterization uncovers novel biology.</title>
        <authorList>
            <person name="Wiegand S."/>
            <person name="Jogler M."/>
            <person name="Boedeker C."/>
            <person name="Pinto D."/>
            <person name="Vollmers J."/>
            <person name="Rivas-Marin E."/>
            <person name="Kohn T."/>
            <person name="Peeters S.H."/>
            <person name="Heuer A."/>
            <person name="Rast P."/>
            <person name="Oberbeckmann S."/>
            <person name="Bunk B."/>
            <person name="Jeske O."/>
            <person name="Meyerdierks A."/>
            <person name="Storesund J.E."/>
            <person name="Kallscheuer N."/>
            <person name="Luecker S."/>
            <person name="Lage O.M."/>
            <person name="Pohl T."/>
            <person name="Merkel B.J."/>
            <person name="Hornburger P."/>
            <person name="Mueller R.-W."/>
            <person name="Bruemmer F."/>
            <person name="Labrenz M."/>
            <person name="Spormann A.M."/>
            <person name="Op den Camp H."/>
            <person name="Overmann J."/>
            <person name="Amann R."/>
            <person name="Jetten M.S.M."/>
            <person name="Mascher T."/>
            <person name="Medema M.H."/>
            <person name="Devos D.P."/>
            <person name="Kaster A.-K."/>
            <person name="Ovreas L."/>
            <person name="Rohde M."/>
            <person name="Galperin M.Y."/>
            <person name="Jogler C."/>
        </authorList>
    </citation>
    <scope>NUCLEOTIDE SEQUENCE [LARGE SCALE GENOMIC DNA]</scope>
    <source>
        <strain evidence="5 6">Spb1</strain>
    </source>
</reference>
<evidence type="ECO:0000256" key="2">
    <source>
        <dbReference type="ARBA" id="ARBA00022723"/>
    </source>
</evidence>
<protein>
    <submittedName>
        <fullName evidence="5">Succinyl-diaminopimelate desuccinylase</fullName>
        <ecNumber evidence="5">3.5.1.18</ecNumber>
    </submittedName>
</protein>
<dbReference type="NCBIfam" id="NF005914">
    <property type="entry name" value="PRK07907.1"/>
    <property type="match status" value="1"/>
</dbReference>
<organism evidence="5 6">
    <name type="scientific">Planctopirus ephydatiae</name>
    <dbReference type="NCBI Taxonomy" id="2528019"/>
    <lineage>
        <taxon>Bacteria</taxon>
        <taxon>Pseudomonadati</taxon>
        <taxon>Planctomycetota</taxon>
        <taxon>Planctomycetia</taxon>
        <taxon>Planctomycetales</taxon>
        <taxon>Planctomycetaceae</taxon>
        <taxon>Planctopirus</taxon>
    </lineage>
</organism>
<dbReference type="Pfam" id="PF01546">
    <property type="entry name" value="Peptidase_M20"/>
    <property type="match status" value="1"/>
</dbReference>
<keyword evidence="6" id="KW-1185">Reference proteome</keyword>
<dbReference type="AlphaFoldDB" id="A0A518GLX5"/>
<keyword evidence="2" id="KW-0479">Metal-binding</keyword>
<dbReference type="Gene3D" id="3.30.70.360">
    <property type="match status" value="1"/>
</dbReference>
<evidence type="ECO:0000259" key="4">
    <source>
        <dbReference type="Pfam" id="PF07687"/>
    </source>
</evidence>
<evidence type="ECO:0000256" key="3">
    <source>
        <dbReference type="ARBA" id="ARBA00022801"/>
    </source>
</evidence>
<sequence length="458" mass="50206">MMSSTLADELKNRRPENVKILCQLLSIPSISADPQCADSLHQAAATLSELFQIAGTGWSCEVVATAGYPIVWARYRASGNRRRAIVYGHYDVQPADPLDLWTTPPFEPTLRDGKIYARGATDDKGQMLTHILSALAWMKSAGQLPIDLDYIIEGEEEVGSENLERFLAEHRDELKADVAVISDTSQYAPGWPAITTGLRGIFACEVRVHGPRKDLHSGVFGGAIPNPIRELTRLLSLLHNEYNEVQVPGFYADVVPLTDADRAGFAELPFDQAAFLAETGAIGLRGEAGFTPLEQRWARPTLEFNGIYGGYTGPGPKTIVPASATAKITCRLVANQNPDVLMKSLEDFLRSQLHPSCRLEFTADHGCPAFLMDRQSPFLQAASKAIEAGFGKAPVFIREGGSIPVVATFKRLLEIDTLLLGWGQNTDNLHSPDEHFLIEDFHRGTLASAILWEELAKV</sequence>
<keyword evidence="3 5" id="KW-0378">Hydrolase</keyword>
<dbReference type="GO" id="GO:0009014">
    <property type="term" value="F:succinyl-diaminopimelate desuccinylase activity"/>
    <property type="evidence" value="ECO:0007669"/>
    <property type="project" value="UniProtKB-EC"/>
</dbReference>
<feature type="domain" description="Peptidase M20 dimerisation" evidence="4">
    <location>
        <begin position="196"/>
        <end position="354"/>
    </location>
</feature>
<gene>
    <name evidence="5" type="primary">dapE</name>
    <name evidence="5" type="ORF">Spb1_15770</name>
</gene>
<dbReference type="Proteomes" id="UP000315349">
    <property type="component" value="Chromosome"/>
</dbReference>
<dbReference type="InterPro" id="IPR051458">
    <property type="entry name" value="Cyt/Met_Dipeptidase"/>
</dbReference>
<evidence type="ECO:0000313" key="5">
    <source>
        <dbReference type="EMBL" id="QDV29663.1"/>
    </source>
</evidence>
<accession>A0A518GLX5</accession>
<dbReference type="InterPro" id="IPR011650">
    <property type="entry name" value="Peptidase_M20_dimer"/>
</dbReference>
<dbReference type="KEGG" id="peh:Spb1_15770"/>
<evidence type="ECO:0000313" key="6">
    <source>
        <dbReference type="Proteomes" id="UP000315349"/>
    </source>
</evidence>
<dbReference type="GO" id="GO:0046872">
    <property type="term" value="F:metal ion binding"/>
    <property type="evidence" value="ECO:0007669"/>
    <property type="project" value="UniProtKB-KW"/>
</dbReference>
<dbReference type="NCBIfam" id="NF006579">
    <property type="entry name" value="PRK09104.1"/>
    <property type="match status" value="1"/>
</dbReference>
<dbReference type="Pfam" id="PF07687">
    <property type="entry name" value="M20_dimer"/>
    <property type="match status" value="1"/>
</dbReference>
<dbReference type="RefSeq" id="WP_145297834.1">
    <property type="nucleotide sequence ID" value="NZ_CP036299.1"/>
</dbReference>
<proteinExistence type="predicted"/>
<evidence type="ECO:0000256" key="1">
    <source>
        <dbReference type="ARBA" id="ARBA00022670"/>
    </source>
</evidence>